<evidence type="ECO:0000256" key="3">
    <source>
        <dbReference type="ARBA" id="ARBA00009370"/>
    </source>
</evidence>
<dbReference type="Proteomes" id="UP000440066">
    <property type="component" value="Unassembled WGS sequence"/>
</dbReference>
<keyword evidence="7" id="KW-1133">Transmembrane helix</keyword>
<protein>
    <recommendedName>
        <fullName evidence="4 7">Signal peptidase I</fullName>
        <ecNumber evidence="4 7">3.4.21.89</ecNumber>
    </recommendedName>
</protein>
<evidence type="ECO:0000313" key="9">
    <source>
        <dbReference type="EMBL" id="MRI82431.1"/>
    </source>
</evidence>
<dbReference type="InterPro" id="IPR019533">
    <property type="entry name" value="Peptidase_S26"/>
</dbReference>
<dbReference type="Pfam" id="PF10502">
    <property type="entry name" value="Peptidase_S26"/>
    <property type="match status" value="1"/>
</dbReference>
<dbReference type="GO" id="GO:0009003">
    <property type="term" value="F:signal peptidase activity"/>
    <property type="evidence" value="ECO:0007669"/>
    <property type="project" value="UniProtKB-EC"/>
</dbReference>
<keyword evidence="5 7" id="KW-0378">Hydrolase</keyword>
<sequence>MVKEILLKNKLFILLGLVFIVSRLFFPLYEVDGASMDYTLQDGQRVIGTNQFEVNRFDIVIIDVPELNKYYVKRVIGLPGDKIAYKNDCLYINDKFVPESYLNDKKEEWSLLTRDFLIEKIPEGEYFVLGDNRRNSIDSRQLGTIKEANILSELLAIYWPLNQMTVLSH</sequence>
<dbReference type="InterPro" id="IPR019758">
    <property type="entry name" value="Pept_S26A_signal_pept_1_CS"/>
</dbReference>
<evidence type="ECO:0000313" key="12">
    <source>
        <dbReference type="Proteomes" id="UP000469870"/>
    </source>
</evidence>
<dbReference type="PANTHER" id="PTHR43390">
    <property type="entry name" value="SIGNAL PEPTIDASE I"/>
    <property type="match status" value="1"/>
</dbReference>
<dbReference type="PROSITE" id="PS00760">
    <property type="entry name" value="SPASE_I_2"/>
    <property type="match status" value="1"/>
</dbReference>
<evidence type="ECO:0000259" key="8">
    <source>
        <dbReference type="Pfam" id="PF10502"/>
    </source>
</evidence>
<dbReference type="CDD" id="cd06530">
    <property type="entry name" value="S26_SPase_I"/>
    <property type="match status" value="1"/>
</dbReference>
<comment type="subcellular location">
    <subcellularLocation>
        <location evidence="2">Cell membrane</location>
        <topology evidence="2">Single-pass type II membrane protein</topology>
    </subcellularLocation>
    <subcellularLocation>
        <location evidence="7">Membrane</location>
        <topology evidence="7">Single-pass type II membrane protein</topology>
    </subcellularLocation>
</comment>
<keyword evidence="7" id="KW-0812">Transmembrane</keyword>
<dbReference type="PANTHER" id="PTHR43390:SF1">
    <property type="entry name" value="CHLOROPLAST PROCESSING PEPTIDASE"/>
    <property type="match status" value="1"/>
</dbReference>
<evidence type="ECO:0000256" key="6">
    <source>
        <dbReference type="PIRSR" id="PIRSR600223-1"/>
    </source>
</evidence>
<gene>
    <name evidence="10" type="primary">lepB</name>
    <name evidence="10" type="ORF">GF867_06100</name>
    <name evidence="9" type="ORF">GIY11_10460</name>
</gene>
<organism evidence="10 11">
    <name type="scientific">Fundicoccus ignavus</name>
    <dbReference type="NCBI Taxonomy" id="2664442"/>
    <lineage>
        <taxon>Bacteria</taxon>
        <taxon>Bacillati</taxon>
        <taxon>Bacillota</taxon>
        <taxon>Bacilli</taxon>
        <taxon>Lactobacillales</taxon>
        <taxon>Aerococcaceae</taxon>
        <taxon>Fundicoccus</taxon>
    </lineage>
</organism>
<dbReference type="InterPro" id="IPR036286">
    <property type="entry name" value="LexA/Signal_pep-like_sf"/>
</dbReference>
<reference evidence="9 12" key="2">
    <citation type="submission" date="2019-11" db="EMBL/GenBank/DDBJ databases">
        <title>Characterisation of Fundicoccus ignavus gen. nov. sp. nov., a novel genus of the family Aerococcaceae isolated from bulk tank milk.</title>
        <authorList>
            <person name="Siebert A."/>
            <person name="Huptas C."/>
            <person name="Wenning M."/>
            <person name="Scherer S."/>
            <person name="Doll E.V."/>
        </authorList>
    </citation>
    <scope>NUCLEOTIDE SEQUENCE [LARGE SCALE GENOMIC DNA]</scope>
    <source>
        <strain evidence="9 12">DSM 109653</strain>
    </source>
</reference>
<feature type="domain" description="Peptidase S26" evidence="8">
    <location>
        <begin position="11"/>
        <end position="159"/>
    </location>
</feature>
<accession>A0A844CC96</accession>
<comment type="caution">
    <text evidence="10">The sequence shown here is derived from an EMBL/GenBank/DDBJ whole genome shotgun (WGS) entry which is preliminary data.</text>
</comment>
<comment type="similarity">
    <text evidence="3 7">Belongs to the peptidase S26 family.</text>
</comment>
<evidence type="ECO:0000256" key="7">
    <source>
        <dbReference type="RuleBase" id="RU362042"/>
    </source>
</evidence>
<name>A0A844CC96_9LACT</name>
<evidence type="ECO:0000256" key="2">
    <source>
        <dbReference type="ARBA" id="ARBA00004401"/>
    </source>
</evidence>
<feature type="active site" evidence="6">
    <location>
        <position position="35"/>
    </location>
</feature>
<dbReference type="PROSITE" id="PS00761">
    <property type="entry name" value="SPASE_I_3"/>
    <property type="match status" value="1"/>
</dbReference>
<dbReference type="EMBL" id="WJQR01000011">
    <property type="protein sequence ID" value="MRI82431.1"/>
    <property type="molecule type" value="Genomic_DNA"/>
</dbReference>
<dbReference type="NCBIfam" id="TIGR02227">
    <property type="entry name" value="sigpep_I_bact"/>
    <property type="match status" value="1"/>
</dbReference>
<feature type="transmembrane region" description="Helical" evidence="7">
    <location>
        <begin position="12"/>
        <end position="29"/>
    </location>
</feature>
<dbReference type="EMBL" id="WJQT01000006">
    <property type="protein sequence ID" value="MRJ47131.1"/>
    <property type="molecule type" value="Genomic_DNA"/>
</dbReference>
<dbReference type="GO" id="GO:0004252">
    <property type="term" value="F:serine-type endopeptidase activity"/>
    <property type="evidence" value="ECO:0007669"/>
    <property type="project" value="InterPro"/>
</dbReference>
<dbReference type="SUPFAM" id="SSF51306">
    <property type="entry name" value="LexA/Signal peptidase"/>
    <property type="match status" value="1"/>
</dbReference>
<comment type="catalytic activity">
    <reaction evidence="1 7">
        <text>Cleavage of hydrophobic, N-terminal signal or leader sequences from secreted and periplasmic proteins.</text>
        <dbReference type="EC" id="3.4.21.89"/>
    </reaction>
</comment>
<evidence type="ECO:0000256" key="4">
    <source>
        <dbReference type="ARBA" id="ARBA00013208"/>
    </source>
</evidence>
<dbReference type="InterPro" id="IPR000223">
    <property type="entry name" value="Pept_S26A_signal_pept_1"/>
</dbReference>
<dbReference type="GO" id="GO:0006465">
    <property type="term" value="P:signal peptide processing"/>
    <property type="evidence" value="ECO:0007669"/>
    <property type="project" value="InterPro"/>
</dbReference>
<keyword evidence="7" id="KW-0472">Membrane</keyword>
<dbReference type="Proteomes" id="UP000469870">
    <property type="component" value="Unassembled WGS sequence"/>
</dbReference>
<feature type="active site" evidence="6">
    <location>
        <position position="73"/>
    </location>
</feature>
<dbReference type="PRINTS" id="PR00727">
    <property type="entry name" value="LEADERPTASE"/>
</dbReference>
<dbReference type="InterPro" id="IPR019757">
    <property type="entry name" value="Pept_S26A_signal_pept_1_Lys-AS"/>
</dbReference>
<dbReference type="AlphaFoldDB" id="A0A844CC96"/>
<evidence type="ECO:0000256" key="5">
    <source>
        <dbReference type="ARBA" id="ARBA00022801"/>
    </source>
</evidence>
<dbReference type="GO" id="GO:0005886">
    <property type="term" value="C:plasma membrane"/>
    <property type="evidence" value="ECO:0007669"/>
    <property type="project" value="UniProtKB-SubCell"/>
</dbReference>
<evidence type="ECO:0000313" key="10">
    <source>
        <dbReference type="EMBL" id="MRJ47131.1"/>
    </source>
</evidence>
<dbReference type="Gene3D" id="2.10.109.10">
    <property type="entry name" value="Umud Fragment, subunit A"/>
    <property type="match status" value="1"/>
</dbReference>
<dbReference type="EC" id="3.4.21.89" evidence="4 7"/>
<evidence type="ECO:0000313" key="11">
    <source>
        <dbReference type="Proteomes" id="UP000440066"/>
    </source>
</evidence>
<keyword evidence="7" id="KW-0645">Protease</keyword>
<reference evidence="10 11" key="1">
    <citation type="submission" date="2019-11" db="EMBL/GenBank/DDBJ databases">
        <title>Characterisation of Fundicoccus ignavus gen. nov. sp. nov., a novel genus of the family Aerococcaceae from bulk tank milk.</title>
        <authorList>
            <person name="Siebert A."/>
            <person name="Huptas C."/>
            <person name="Wenning M."/>
            <person name="Scherer S."/>
            <person name="Doll E.V."/>
        </authorList>
    </citation>
    <scope>NUCLEOTIDE SEQUENCE [LARGE SCALE GENOMIC DNA]</scope>
    <source>
        <strain evidence="10 11">DSM 109652</strain>
    </source>
</reference>
<evidence type="ECO:0000256" key="1">
    <source>
        <dbReference type="ARBA" id="ARBA00000677"/>
    </source>
</evidence>
<proteinExistence type="inferred from homology"/>